<evidence type="ECO:0000313" key="2">
    <source>
        <dbReference type="EMBL" id="KDN87013.1"/>
    </source>
</evidence>
<feature type="compositionally biased region" description="Basic and acidic residues" evidence="1">
    <location>
        <begin position="38"/>
        <end position="54"/>
    </location>
</feature>
<evidence type="ECO:0000256" key="1">
    <source>
        <dbReference type="SAM" id="MobiDB-lite"/>
    </source>
</evidence>
<protein>
    <submittedName>
        <fullName evidence="2">Uncharacterized protein</fullName>
    </submittedName>
</protein>
<feature type="compositionally biased region" description="Basic and acidic residues" evidence="1">
    <location>
        <begin position="218"/>
        <end position="232"/>
    </location>
</feature>
<dbReference type="HOGENOM" id="CLU_408698_0_0_11"/>
<comment type="caution">
    <text evidence="2">The sequence shown here is derived from an EMBL/GenBank/DDBJ whole genome shotgun (WGS) entry which is preliminary data.</text>
</comment>
<feature type="compositionally biased region" description="Basic and acidic residues" evidence="1">
    <location>
        <begin position="82"/>
        <end position="98"/>
    </location>
</feature>
<reference evidence="2 3" key="1">
    <citation type="submission" date="2014-05" db="EMBL/GenBank/DDBJ databases">
        <title>Draft Genome Sequence of Kitasatospora cheerisanensis KCTC 2395.</title>
        <authorList>
            <person name="Nam D.H."/>
        </authorList>
    </citation>
    <scope>NUCLEOTIDE SEQUENCE [LARGE SCALE GENOMIC DNA]</scope>
    <source>
        <strain evidence="2 3">KCTC 2395</strain>
    </source>
</reference>
<feature type="compositionally biased region" description="Basic residues" evidence="1">
    <location>
        <begin position="184"/>
        <end position="193"/>
    </location>
</feature>
<feature type="compositionally biased region" description="Basic and acidic residues" evidence="1">
    <location>
        <begin position="251"/>
        <end position="286"/>
    </location>
</feature>
<evidence type="ECO:0000313" key="3">
    <source>
        <dbReference type="Proteomes" id="UP000027178"/>
    </source>
</evidence>
<organism evidence="2 3">
    <name type="scientific">Kitasatospora cheerisanensis KCTC 2395</name>
    <dbReference type="NCBI Taxonomy" id="1348663"/>
    <lineage>
        <taxon>Bacteria</taxon>
        <taxon>Bacillati</taxon>
        <taxon>Actinomycetota</taxon>
        <taxon>Actinomycetes</taxon>
        <taxon>Kitasatosporales</taxon>
        <taxon>Streptomycetaceae</taxon>
        <taxon>Kitasatospora</taxon>
    </lineage>
</organism>
<feature type="region of interest" description="Disordered" evidence="1">
    <location>
        <begin position="355"/>
        <end position="378"/>
    </location>
</feature>
<feature type="compositionally biased region" description="Basic and acidic residues" evidence="1">
    <location>
        <begin position="106"/>
        <end position="124"/>
    </location>
</feature>
<dbReference type="Proteomes" id="UP000027178">
    <property type="component" value="Unassembled WGS sequence"/>
</dbReference>
<gene>
    <name evidence="2" type="ORF">KCH_10980</name>
</gene>
<sequence length="672" mass="70993">MVRPARAVGGPDGVVRRSAVSRGGGGRRGAARGRRPRRGEAVHHLGEGDARLLDGGEGVLAFGSDRGEQQSGQGGDAVEGLQLDHHGEQAVVGERADVTDGGGNGEDGHHQDARRGAEQLEAQRRPHHHRQHQEEQGERAAGRREHRDGGDRHQAEGLGPAAQRYVAGHPGGAHRQQQRGDHQHAHRVTRPPRRPGGPELVRGQRALGHQDQAGGARTDQRGGERAQEDQRHPVPQPVELDPEAHPGQQQDGHHRGERVARRDAEGGGGDRSEPRDDQQGAERDPGPHAQAEQQQAGHGDAGRRPQRGDVDAAHDDLRQQAEPAPAQYTSATPRIDKPATAVSRAFALRSTAAISSHAAAGPGRDTPGGRAGTVGSAAVTRRCRAPSRSAVAEHQDGGVVLVPGEVGDLQHLAGQLPGLRTHSRAHPPQDVLQPGVERERGPFHHAVGHQDDRFRPRQAPPRHRVHLAGFDAERQPHLVGVLGVLDPGPAVGGGPDRRDVAGPGDGQFVGGGVEAEEAAGGEEAVGQGQQQFVGPGQHLAGVARRGGQRPQADPDLAHEHGRLDVVALHVADGQPERPVRQPEAVVPVAADVQAVARGRVPGGGPQPGQARQRGREQLALERHGEFDPGPLEFGVLQRPGGELAELAQQFVRTGRVRRGTATAHGRLQHGLG</sequence>
<keyword evidence="3" id="KW-1185">Reference proteome</keyword>
<dbReference type="EMBL" id="JNBY01000050">
    <property type="protein sequence ID" value="KDN87013.1"/>
    <property type="molecule type" value="Genomic_DNA"/>
</dbReference>
<feature type="compositionally biased region" description="Basic and acidic residues" evidence="1">
    <location>
        <begin position="132"/>
        <end position="155"/>
    </location>
</feature>
<feature type="compositionally biased region" description="Basic and acidic residues" evidence="1">
    <location>
        <begin position="300"/>
        <end position="319"/>
    </location>
</feature>
<feature type="region of interest" description="Disordered" evidence="1">
    <location>
        <begin position="1"/>
        <end position="337"/>
    </location>
</feature>
<feature type="compositionally biased region" description="Low complexity" evidence="1">
    <location>
        <begin position="287"/>
        <end position="298"/>
    </location>
</feature>
<accession>A0A066YZN9</accession>
<dbReference type="AlphaFoldDB" id="A0A066YZN9"/>
<name>A0A066YZN9_9ACTN</name>
<proteinExistence type="predicted"/>